<feature type="compositionally biased region" description="Low complexity" evidence="5">
    <location>
        <begin position="547"/>
        <end position="560"/>
    </location>
</feature>
<keyword evidence="3" id="KW-0862">Zinc</keyword>
<comment type="caution">
    <text evidence="7">The sequence shown here is derived from an EMBL/GenBank/DDBJ whole genome shotgun (WGS) entry which is preliminary data.</text>
</comment>
<feature type="compositionally biased region" description="Polar residues" evidence="5">
    <location>
        <begin position="169"/>
        <end position="180"/>
    </location>
</feature>
<feature type="region of interest" description="Disordered" evidence="5">
    <location>
        <begin position="62"/>
        <end position="82"/>
    </location>
</feature>
<protein>
    <recommendedName>
        <fullName evidence="6">PHD-type domain-containing protein</fullName>
    </recommendedName>
</protein>
<dbReference type="CDD" id="cd15489">
    <property type="entry name" value="PHD_SF"/>
    <property type="match status" value="1"/>
</dbReference>
<feature type="domain" description="PHD-type" evidence="6">
    <location>
        <begin position="1"/>
        <end position="50"/>
    </location>
</feature>
<feature type="region of interest" description="Disordered" evidence="5">
    <location>
        <begin position="719"/>
        <end position="742"/>
    </location>
</feature>
<evidence type="ECO:0000256" key="3">
    <source>
        <dbReference type="ARBA" id="ARBA00022833"/>
    </source>
</evidence>
<dbReference type="InterPro" id="IPR011011">
    <property type="entry name" value="Znf_FYVE_PHD"/>
</dbReference>
<dbReference type="InterPro" id="IPR013083">
    <property type="entry name" value="Znf_RING/FYVE/PHD"/>
</dbReference>
<dbReference type="Gene3D" id="3.30.40.10">
    <property type="entry name" value="Zinc/RING finger domain, C3HC4 (zinc finger)"/>
    <property type="match status" value="1"/>
</dbReference>
<feature type="compositionally biased region" description="Polar residues" evidence="5">
    <location>
        <begin position="237"/>
        <end position="255"/>
    </location>
</feature>
<evidence type="ECO:0000256" key="2">
    <source>
        <dbReference type="ARBA" id="ARBA00022771"/>
    </source>
</evidence>
<dbReference type="AlphaFoldDB" id="A0AA40BT86"/>
<accession>A0AA40BT86</accession>
<feature type="region of interest" description="Disordered" evidence="5">
    <location>
        <begin position="462"/>
        <end position="493"/>
    </location>
</feature>
<dbReference type="EMBL" id="JAUKTV010000004">
    <property type="protein sequence ID" value="KAK0739975.1"/>
    <property type="molecule type" value="Genomic_DNA"/>
</dbReference>
<feature type="compositionally biased region" description="Gly residues" evidence="5">
    <location>
        <begin position="723"/>
        <end position="742"/>
    </location>
</feature>
<evidence type="ECO:0000259" key="6">
    <source>
        <dbReference type="PROSITE" id="PS50016"/>
    </source>
</evidence>
<dbReference type="InterPro" id="IPR001965">
    <property type="entry name" value="Znf_PHD"/>
</dbReference>
<feature type="compositionally biased region" description="Low complexity" evidence="5">
    <location>
        <begin position="66"/>
        <end position="81"/>
    </location>
</feature>
<dbReference type="Proteomes" id="UP001172159">
    <property type="component" value="Unassembled WGS sequence"/>
</dbReference>
<evidence type="ECO:0000256" key="4">
    <source>
        <dbReference type="PROSITE-ProRule" id="PRU00146"/>
    </source>
</evidence>
<feature type="compositionally biased region" description="Polar residues" evidence="5">
    <location>
        <begin position="208"/>
        <end position="226"/>
    </location>
</feature>
<name>A0AA40BT86_9PEZI</name>
<feature type="compositionally biased region" description="Low complexity" evidence="5">
    <location>
        <begin position="464"/>
        <end position="475"/>
    </location>
</feature>
<keyword evidence="1" id="KW-0479">Metal-binding</keyword>
<reference evidence="7" key="1">
    <citation type="submission" date="2023-06" db="EMBL/GenBank/DDBJ databases">
        <title>Genome-scale phylogeny and comparative genomics of the fungal order Sordariales.</title>
        <authorList>
            <consortium name="Lawrence Berkeley National Laboratory"/>
            <person name="Hensen N."/>
            <person name="Bonometti L."/>
            <person name="Westerberg I."/>
            <person name="Brannstrom I.O."/>
            <person name="Guillou S."/>
            <person name="Cros-Aarteil S."/>
            <person name="Calhoun S."/>
            <person name="Haridas S."/>
            <person name="Kuo A."/>
            <person name="Mondo S."/>
            <person name="Pangilinan J."/>
            <person name="Riley R."/>
            <person name="Labutti K."/>
            <person name="Andreopoulos B."/>
            <person name="Lipzen A."/>
            <person name="Chen C."/>
            <person name="Yanf M."/>
            <person name="Daum C."/>
            <person name="Ng V."/>
            <person name="Clum A."/>
            <person name="Steindorff A."/>
            <person name="Ohm R."/>
            <person name="Martin F."/>
            <person name="Silar P."/>
            <person name="Natvig D."/>
            <person name="Lalanne C."/>
            <person name="Gautier V."/>
            <person name="Ament-Velasquez S.L."/>
            <person name="Kruys A."/>
            <person name="Hutchinson M.I."/>
            <person name="Powell A.J."/>
            <person name="Barry K."/>
            <person name="Miller A.N."/>
            <person name="Grigoriev I.V."/>
            <person name="Debuchy R."/>
            <person name="Gladieux P."/>
            <person name="Thoren M.H."/>
            <person name="Johannesson H."/>
        </authorList>
    </citation>
    <scope>NUCLEOTIDE SEQUENCE</scope>
    <source>
        <strain evidence="7">CBS 540.89</strain>
    </source>
</reference>
<feature type="compositionally biased region" description="Basic and acidic residues" evidence="5">
    <location>
        <begin position="187"/>
        <end position="196"/>
    </location>
</feature>
<proteinExistence type="predicted"/>
<dbReference type="PROSITE" id="PS50016">
    <property type="entry name" value="ZF_PHD_2"/>
    <property type="match status" value="1"/>
</dbReference>
<evidence type="ECO:0000256" key="5">
    <source>
        <dbReference type="SAM" id="MobiDB-lite"/>
    </source>
</evidence>
<keyword evidence="8" id="KW-1185">Reference proteome</keyword>
<dbReference type="SUPFAM" id="SSF57903">
    <property type="entry name" value="FYVE/PHD zinc finger"/>
    <property type="match status" value="1"/>
</dbReference>
<dbReference type="InterPro" id="IPR019786">
    <property type="entry name" value="Zinc_finger_PHD-type_CS"/>
</dbReference>
<feature type="compositionally biased region" description="Polar residues" evidence="5">
    <location>
        <begin position="299"/>
        <end position="322"/>
    </location>
</feature>
<dbReference type="InterPro" id="IPR019787">
    <property type="entry name" value="Znf_PHD-finger"/>
</dbReference>
<evidence type="ECO:0000256" key="1">
    <source>
        <dbReference type="ARBA" id="ARBA00022723"/>
    </source>
</evidence>
<dbReference type="GO" id="GO:0008270">
    <property type="term" value="F:zinc ion binding"/>
    <property type="evidence" value="ECO:0007669"/>
    <property type="project" value="UniProtKB-KW"/>
</dbReference>
<keyword evidence="2 4" id="KW-0863">Zinc-finger</keyword>
<dbReference type="SMART" id="SM00249">
    <property type="entry name" value="PHD"/>
    <property type="match status" value="1"/>
</dbReference>
<sequence length="742" mass="80324">MPRCKRCKAGETPDKALFRCHLCSRCYHPSCHRPLPKDPSNWICKNCSDQSQPKKRHYHENPAFLSSSSSRAVSQASSSTASHRERLMVADSIMAHSLSSTLPGSLVGIEQDGQRDSEDTFLQSCPWPDCTAQINVKEVAMCPEHTLFLKGNSHSREPIAPEPRATPVPTVTANLASDSNPPNPKKMLSERSERSPILKRKSAPSGAPRSNPQPTLNSKSTLNSKYGSLPPLPSKTKGASSSPSPNQTTLSSTGIRPTMASAPPQYAPPAPAAFSPPMSPTLLKDMEPPKKRQKVSPVLLQSNESRLNGNGTPTIPQPTLRSPENRPDKERRTSLKQTKPAVRKPVRKMAPMKHLRFTDEPNNDVPSPSVNRTTPAPITNGLVEKTMSVNPPSSSTTLSRETPEHIDKMGIDLNPPAHPTRLILTSQQETQEFFSTAHSVAPYFHPPRADYFAQETQSLVNNVDSPSDSPAIIPPETEKSTPNGVNVTPKAKRPKKLVIATKPPPPTKAIPRVTPTDLDYFIYSQPGASTPPRGLEIPGLSRPPPASASASSSAVSQQPPKQESQNDEPLALDIDPRIHYPQPHSLAWHAMKAQEIEARGTRKQRFGKAAQSLQRQMEAQAELNVPWEETLPEKIQENPAWVRALRVLKGVATPTPAENESGGDSMDFTLTGGIVGAAHGNDVSGTVVNGVERKVRKMKRTGSGLSIMSRDGTLVFGDRSNGNGNGNGSVNGSFGANGYGMN</sequence>
<feature type="compositionally biased region" description="Basic and acidic residues" evidence="5">
    <location>
        <begin position="323"/>
        <end position="333"/>
    </location>
</feature>
<evidence type="ECO:0000313" key="8">
    <source>
        <dbReference type="Proteomes" id="UP001172159"/>
    </source>
</evidence>
<feature type="region of interest" description="Disordered" evidence="5">
    <location>
        <begin position="522"/>
        <end position="567"/>
    </location>
</feature>
<evidence type="ECO:0000313" key="7">
    <source>
        <dbReference type="EMBL" id="KAK0739975.1"/>
    </source>
</evidence>
<organism evidence="7 8">
    <name type="scientific">Apiosordaria backusii</name>
    <dbReference type="NCBI Taxonomy" id="314023"/>
    <lineage>
        <taxon>Eukaryota</taxon>
        <taxon>Fungi</taxon>
        <taxon>Dikarya</taxon>
        <taxon>Ascomycota</taxon>
        <taxon>Pezizomycotina</taxon>
        <taxon>Sordariomycetes</taxon>
        <taxon>Sordariomycetidae</taxon>
        <taxon>Sordariales</taxon>
        <taxon>Lasiosphaeriaceae</taxon>
        <taxon>Apiosordaria</taxon>
    </lineage>
</organism>
<feature type="region of interest" description="Disordered" evidence="5">
    <location>
        <begin position="153"/>
        <end position="343"/>
    </location>
</feature>
<gene>
    <name evidence="7" type="ORF">B0T21DRAFT_151547</name>
</gene>
<dbReference type="PROSITE" id="PS01359">
    <property type="entry name" value="ZF_PHD_1"/>
    <property type="match status" value="1"/>
</dbReference>